<accession>A0A937XFL0</accession>
<dbReference type="Proteomes" id="UP000779900">
    <property type="component" value="Unassembled WGS sequence"/>
</dbReference>
<dbReference type="FunFam" id="3.90.226.10:FF:000009">
    <property type="entry name" value="Carnitinyl-CoA dehydratase"/>
    <property type="match status" value="1"/>
</dbReference>
<protein>
    <submittedName>
        <fullName evidence="4">Crotonase</fullName>
    </submittedName>
</protein>
<dbReference type="Gene3D" id="3.90.226.10">
    <property type="entry name" value="2-enoyl-CoA Hydratase, Chain A, domain 1"/>
    <property type="match status" value="1"/>
</dbReference>
<dbReference type="EMBL" id="VGIR01000010">
    <property type="protein sequence ID" value="MBM3330756.1"/>
    <property type="molecule type" value="Genomic_DNA"/>
</dbReference>
<dbReference type="GO" id="GO:0016836">
    <property type="term" value="F:hydro-lyase activity"/>
    <property type="evidence" value="ECO:0007669"/>
    <property type="project" value="UniProtKB-ARBA"/>
</dbReference>
<name>A0A937XFL0_UNCW3</name>
<comment type="similarity">
    <text evidence="1 3">Belongs to the enoyl-CoA hydratase/isomerase family.</text>
</comment>
<dbReference type="AlphaFoldDB" id="A0A937XFL0"/>
<dbReference type="Pfam" id="PF00378">
    <property type="entry name" value="ECH_1"/>
    <property type="match status" value="1"/>
</dbReference>
<dbReference type="CDD" id="cd06558">
    <property type="entry name" value="crotonase-like"/>
    <property type="match status" value="1"/>
</dbReference>
<dbReference type="PANTHER" id="PTHR11941">
    <property type="entry name" value="ENOYL-COA HYDRATASE-RELATED"/>
    <property type="match status" value="1"/>
</dbReference>
<evidence type="ECO:0000256" key="1">
    <source>
        <dbReference type="ARBA" id="ARBA00005254"/>
    </source>
</evidence>
<dbReference type="InterPro" id="IPR029045">
    <property type="entry name" value="ClpP/crotonase-like_dom_sf"/>
</dbReference>
<dbReference type="PANTHER" id="PTHR11941:SF54">
    <property type="entry name" value="ENOYL-COA HYDRATASE, MITOCHONDRIAL"/>
    <property type="match status" value="1"/>
</dbReference>
<evidence type="ECO:0000313" key="4">
    <source>
        <dbReference type="EMBL" id="MBM3330756.1"/>
    </source>
</evidence>
<dbReference type="InterPro" id="IPR018376">
    <property type="entry name" value="Enoyl-CoA_hyd/isom_CS"/>
</dbReference>
<proteinExistence type="inferred from homology"/>
<dbReference type="GO" id="GO:0006635">
    <property type="term" value="P:fatty acid beta-oxidation"/>
    <property type="evidence" value="ECO:0007669"/>
    <property type="project" value="TreeGrafter"/>
</dbReference>
<comment type="caution">
    <text evidence="4">The sequence shown here is derived from an EMBL/GenBank/DDBJ whole genome shotgun (WGS) entry which is preliminary data.</text>
</comment>
<keyword evidence="2" id="KW-0456">Lyase</keyword>
<reference evidence="4" key="1">
    <citation type="submission" date="2019-03" db="EMBL/GenBank/DDBJ databases">
        <title>Lake Tanganyika Metagenome-Assembled Genomes (MAGs).</title>
        <authorList>
            <person name="Tran P."/>
        </authorList>
    </citation>
    <scope>NUCLEOTIDE SEQUENCE</scope>
    <source>
        <strain evidence="4">K_DeepCast_150m_m2_040</strain>
    </source>
</reference>
<evidence type="ECO:0000256" key="2">
    <source>
        <dbReference type="ARBA" id="ARBA00023239"/>
    </source>
</evidence>
<organism evidence="4 5">
    <name type="scientific">candidate division WOR-3 bacterium</name>
    <dbReference type="NCBI Taxonomy" id="2052148"/>
    <lineage>
        <taxon>Bacteria</taxon>
        <taxon>Bacteria division WOR-3</taxon>
    </lineage>
</organism>
<gene>
    <name evidence="4" type="ORF">FJY68_02755</name>
</gene>
<dbReference type="SUPFAM" id="SSF52096">
    <property type="entry name" value="ClpP/crotonase"/>
    <property type="match status" value="1"/>
</dbReference>
<dbReference type="PROSITE" id="PS00166">
    <property type="entry name" value="ENOYL_COA_HYDRATASE"/>
    <property type="match status" value="1"/>
</dbReference>
<sequence>MDFKYLVVRKEDGIGWLKVNRPPMNALNTDVVLELDRAMDWFAHEDDVLVVVIYGEGKMFVAGADIAEMTSFTPMQARDFARRGHRAFGKIASMDKPVIAAVNGYALGGGCELAIACDIRVLADTVKIGQPEVNLGLIPGFGGTQRLARLVGPGIAKELILSADAIDAAEALRIGLANKVVPADKLVETVTEMAKKIASKGPTAVKLAKACINLGLDTDLANGNSYEIEAFGVCFSTKEPAIGTAAFLSKQKPDWKAAKE</sequence>
<evidence type="ECO:0000256" key="3">
    <source>
        <dbReference type="RuleBase" id="RU003707"/>
    </source>
</evidence>
<evidence type="ECO:0000313" key="5">
    <source>
        <dbReference type="Proteomes" id="UP000779900"/>
    </source>
</evidence>
<dbReference type="InterPro" id="IPR001753">
    <property type="entry name" value="Enoyl-CoA_hydra/iso"/>
</dbReference>
<dbReference type="FunFam" id="1.10.12.10:FF:000001">
    <property type="entry name" value="Probable enoyl-CoA hydratase, mitochondrial"/>
    <property type="match status" value="1"/>
</dbReference>